<dbReference type="PANTHER" id="PTHR21240:SF32">
    <property type="entry name" value="AMIDOHYDROLASE-RELATED DOMAIN-CONTAINING PROTEIN"/>
    <property type="match status" value="1"/>
</dbReference>
<dbReference type="InterPro" id="IPR006680">
    <property type="entry name" value="Amidohydro-rel"/>
</dbReference>
<evidence type="ECO:0000256" key="4">
    <source>
        <dbReference type="SAM" id="SignalP"/>
    </source>
</evidence>
<evidence type="ECO:0000259" key="5">
    <source>
        <dbReference type="Pfam" id="PF04909"/>
    </source>
</evidence>
<dbReference type="Pfam" id="PF04909">
    <property type="entry name" value="Amidohydro_2"/>
    <property type="match status" value="1"/>
</dbReference>
<dbReference type="SUPFAM" id="SSF51556">
    <property type="entry name" value="Metallo-dependent hydrolases"/>
    <property type="match status" value="1"/>
</dbReference>
<evidence type="ECO:0000313" key="7">
    <source>
        <dbReference type="Proteomes" id="UP000290288"/>
    </source>
</evidence>
<dbReference type="PANTHER" id="PTHR21240">
    <property type="entry name" value="2-AMINO-3-CARBOXYLMUCONATE-6-SEMIALDEHYDE DECARBOXYLASE"/>
    <property type="match status" value="1"/>
</dbReference>
<dbReference type="Gene3D" id="3.20.20.140">
    <property type="entry name" value="Metal-dependent hydrolases"/>
    <property type="match status" value="1"/>
</dbReference>
<protein>
    <recommendedName>
        <fullName evidence="5">Amidohydrolase-related domain-containing protein</fullName>
    </recommendedName>
</protein>
<comment type="similarity">
    <text evidence="3">Belongs to the metallo-dependent hydrolases superfamily.</text>
</comment>
<dbReference type="GO" id="GO:0005829">
    <property type="term" value="C:cytosol"/>
    <property type="evidence" value="ECO:0007669"/>
    <property type="project" value="TreeGrafter"/>
</dbReference>
<feature type="chain" id="PRO_5020981578" description="Amidohydrolase-related domain-containing protein" evidence="4">
    <location>
        <begin position="24"/>
        <end position="409"/>
    </location>
</feature>
<proteinExistence type="inferred from homology"/>
<keyword evidence="4" id="KW-0732">Signal</keyword>
<evidence type="ECO:0000256" key="1">
    <source>
        <dbReference type="ARBA" id="ARBA00022793"/>
    </source>
</evidence>
<reference evidence="6 7" key="1">
    <citation type="submission" date="2019-01" db="EMBL/GenBank/DDBJ databases">
        <title>Draft genome sequence of Psathyrella aberdarensis IHI B618.</title>
        <authorList>
            <person name="Buettner E."/>
            <person name="Kellner H."/>
        </authorList>
    </citation>
    <scope>NUCLEOTIDE SEQUENCE [LARGE SCALE GENOMIC DNA]</scope>
    <source>
        <strain evidence="6 7">IHI B618</strain>
    </source>
</reference>
<dbReference type="InterPro" id="IPR032466">
    <property type="entry name" value="Metal_Hydrolase"/>
</dbReference>
<dbReference type="STRING" id="2316362.A0A4Q2DIL0"/>
<evidence type="ECO:0000256" key="3">
    <source>
        <dbReference type="RuleBase" id="RU366045"/>
    </source>
</evidence>
<dbReference type="InterPro" id="IPR032465">
    <property type="entry name" value="ACMSD"/>
</dbReference>
<keyword evidence="2 3" id="KW-0456">Lyase</keyword>
<dbReference type="GO" id="GO:0016831">
    <property type="term" value="F:carboxy-lyase activity"/>
    <property type="evidence" value="ECO:0007669"/>
    <property type="project" value="UniProtKB-KW"/>
</dbReference>
<name>A0A4Q2DIL0_9AGAR</name>
<comment type="caution">
    <text evidence="6">The sequence shown here is derived from an EMBL/GenBank/DDBJ whole genome shotgun (WGS) entry which is preliminary data.</text>
</comment>
<evidence type="ECO:0000313" key="6">
    <source>
        <dbReference type="EMBL" id="RXW18475.1"/>
    </source>
</evidence>
<feature type="domain" description="Amidohydrolase-related" evidence="5">
    <location>
        <begin position="98"/>
        <end position="405"/>
    </location>
</feature>
<sequence>MKTSTIFSIFASVFLSSISVVYAAEDVATASNVTDAIISNAEADGIDLFALDPAILNSALSEISSVYGQVEETATTERRRRSLGHLMGRQTPDRTDIIDVHTHAVPDWYKQMVPTTGGNPTPTWTIADHVTFMNNQGINKAIIAISAPGASVYPGQKGLTVALARFLNEQVAAYCRLHSGRLGFYAVVPLPYTQEAIAEAKYAIQNLGAVGVVLLSNHESYYLGHPSFKPFFQALNGLGGRQIVYVHPNTPYVKSGNNLIEANPTTYPTGNIEFYFETARTLMDLTLTQTIHNFTNIHYVIPHVGGAFPAAIDRILKSVPAIYDSSLQIYSTRFWWDSAGPTYYHQVAGLLGYGIPKSQLLFGTDFPYAPIFTQAGSLAAVKASTLFTAAEKTAIFKNNAANLFGSKLP</sequence>
<organism evidence="6 7">
    <name type="scientific">Candolleomyces aberdarensis</name>
    <dbReference type="NCBI Taxonomy" id="2316362"/>
    <lineage>
        <taxon>Eukaryota</taxon>
        <taxon>Fungi</taxon>
        <taxon>Dikarya</taxon>
        <taxon>Basidiomycota</taxon>
        <taxon>Agaricomycotina</taxon>
        <taxon>Agaricomycetes</taxon>
        <taxon>Agaricomycetidae</taxon>
        <taxon>Agaricales</taxon>
        <taxon>Agaricineae</taxon>
        <taxon>Psathyrellaceae</taxon>
        <taxon>Candolleomyces</taxon>
    </lineage>
</organism>
<keyword evidence="1 3" id="KW-0210">Decarboxylase</keyword>
<feature type="signal peptide" evidence="4">
    <location>
        <begin position="1"/>
        <end position="23"/>
    </location>
</feature>
<dbReference type="AlphaFoldDB" id="A0A4Q2DIL0"/>
<gene>
    <name evidence="6" type="ORF">EST38_g7379</name>
</gene>
<dbReference type="Proteomes" id="UP000290288">
    <property type="component" value="Unassembled WGS sequence"/>
</dbReference>
<dbReference type="GO" id="GO:0016787">
    <property type="term" value="F:hydrolase activity"/>
    <property type="evidence" value="ECO:0007669"/>
    <property type="project" value="InterPro"/>
</dbReference>
<keyword evidence="7" id="KW-1185">Reference proteome</keyword>
<dbReference type="OrthoDB" id="2832284at2759"/>
<evidence type="ECO:0000256" key="2">
    <source>
        <dbReference type="ARBA" id="ARBA00023239"/>
    </source>
</evidence>
<accession>A0A4Q2DIL0</accession>
<dbReference type="EMBL" id="SDEE01000263">
    <property type="protein sequence ID" value="RXW18475.1"/>
    <property type="molecule type" value="Genomic_DNA"/>
</dbReference>
<dbReference type="GO" id="GO:0019748">
    <property type="term" value="P:secondary metabolic process"/>
    <property type="evidence" value="ECO:0007669"/>
    <property type="project" value="TreeGrafter"/>
</dbReference>